<organism evidence="2 3">
    <name type="scientific">Bergeyella zoohelcum</name>
    <dbReference type="NCBI Taxonomy" id="1015"/>
    <lineage>
        <taxon>Bacteria</taxon>
        <taxon>Pseudomonadati</taxon>
        <taxon>Bacteroidota</taxon>
        <taxon>Flavobacteriia</taxon>
        <taxon>Flavobacteriales</taxon>
        <taxon>Weeksellaceae</taxon>
        <taxon>Bergeyella</taxon>
    </lineage>
</organism>
<evidence type="ECO:0000259" key="1">
    <source>
        <dbReference type="Pfam" id="PF14129"/>
    </source>
</evidence>
<evidence type="ECO:0000313" key="3">
    <source>
        <dbReference type="Proteomes" id="UP000255515"/>
    </source>
</evidence>
<protein>
    <recommendedName>
        <fullName evidence="1">DUF4296 domain-containing protein</fullName>
    </recommendedName>
</protein>
<dbReference type="EMBL" id="UFTJ01000003">
    <property type="protein sequence ID" value="SUV52220.1"/>
    <property type="molecule type" value="Genomic_DNA"/>
</dbReference>
<dbReference type="PROSITE" id="PS51257">
    <property type="entry name" value="PROKAR_LIPOPROTEIN"/>
    <property type="match status" value="1"/>
</dbReference>
<dbReference type="RefSeq" id="WP_002664874.1">
    <property type="nucleotide sequence ID" value="NZ_UFTJ01000003.1"/>
</dbReference>
<dbReference type="InterPro" id="IPR025381">
    <property type="entry name" value="DUF4296"/>
</dbReference>
<proteinExistence type="predicted"/>
<sequence>MKKIFPFIVLLGLIACAEYIAPPKNQLSKEEMASIIAELSLNEQTLFVQPKGSTEEGVYFIFKKYNISSQDFKDNYTYYLAKKEMPKILDKAQKKIIAMHPKAKEHIQQEDKLQNAERPE</sequence>
<name>A0A380ZXG2_9FLAO</name>
<feature type="domain" description="DUF4296" evidence="1">
    <location>
        <begin position="23"/>
        <end position="96"/>
    </location>
</feature>
<reference evidence="2 3" key="1">
    <citation type="submission" date="2018-06" db="EMBL/GenBank/DDBJ databases">
        <authorList>
            <consortium name="Pathogen Informatics"/>
            <person name="Doyle S."/>
        </authorList>
    </citation>
    <scope>NUCLEOTIDE SEQUENCE [LARGE SCALE GENOMIC DNA]</scope>
    <source>
        <strain evidence="2 3">NCTC11661</strain>
    </source>
</reference>
<gene>
    <name evidence="2" type="ORF">NCTC11661_01436</name>
</gene>
<dbReference type="Pfam" id="PF14129">
    <property type="entry name" value="DUF4296"/>
    <property type="match status" value="1"/>
</dbReference>
<dbReference type="Proteomes" id="UP000255515">
    <property type="component" value="Unassembled WGS sequence"/>
</dbReference>
<evidence type="ECO:0000313" key="2">
    <source>
        <dbReference type="EMBL" id="SUV52220.1"/>
    </source>
</evidence>
<accession>A0A380ZXG2</accession>
<dbReference type="AlphaFoldDB" id="A0A380ZXG2"/>